<keyword evidence="3" id="KW-1185">Reference proteome</keyword>
<feature type="region of interest" description="Disordered" evidence="1">
    <location>
        <begin position="90"/>
        <end position="199"/>
    </location>
</feature>
<feature type="compositionally biased region" description="Basic and acidic residues" evidence="1">
    <location>
        <begin position="92"/>
        <end position="103"/>
    </location>
</feature>
<feature type="compositionally biased region" description="Polar residues" evidence="1">
    <location>
        <begin position="172"/>
        <end position="195"/>
    </location>
</feature>
<gene>
    <name evidence="2" type="ORF">Ahy_A07g033021</name>
</gene>
<evidence type="ECO:0000256" key="1">
    <source>
        <dbReference type="SAM" id="MobiDB-lite"/>
    </source>
</evidence>
<dbReference type="EMBL" id="SDMP01000007">
    <property type="protein sequence ID" value="RYR47088.1"/>
    <property type="molecule type" value="Genomic_DNA"/>
</dbReference>
<evidence type="ECO:0000313" key="2">
    <source>
        <dbReference type="EMBL" id="RYR47088.1"/>
    </source>
</evidence>
<protein>
    <recommendedName>
        <fullName evidence="4">Aminotransferase-like plant mobile domain-containing protein</fullName>
    </recommendedName>
</protein>
<feature type="region of interest" description="Disordered" evidence="1">
    <location>
        <begin position="218"/>
        <end position="279"/>
    </location>
</feature>
<comment type="caution">
    <text evidence="2">The sequence shown here is derived from an EMBL/GenBank/DDBJ whole genome shotgun (WGS) entry which is preliminary data.</text>
</comment>
<evidence type="ECO:0000313" key="3">
    <source>
        <dbReference type="Proteomes" id="UP000289738"/>
    </source>
</evidence>
<feature type="compositionally biased region" description="Polar residues" evidence="1">
    <location>
        <begin position="218"/>
        <end position="230"/>
    </location>
</feature>
<reference evidence="2 3" key="1">
    <citation type="submission" date="2019-01" db="EMBL/GenBank/DDBJ databases">
        <title>Sequencing of cultivated peanut Arachis hypogaea provides insights into genome evolution and oil improvement.</title>
        <authorList>
            <person name="Chen X."/>
        </authorList>
    </citation>
    <scope>NUCLEOTIDE SEQUENCE [LARGE SCALE GENOMIC DNA]</scope>
    <source>
        <strain evidence="3">cv. Fuhuasheng</strain>
        <tissue evidence="2">Leaves</tissue>
    </source>
</reference>
<name>A0A445C856_ARAHY</name>
<dbReference type="AlphaFoldDB" id="A0A445C856"/>
<evidence type="ECO:0008006" key="4">
    <source>
        <dbReference type="Google" id="ProtNLM"/>
    </source>
</evidence>
<sequence>MGKENEPVTDDEHVAFLSYWLNAIIYCSRSVQLQKLFLPLAALLYEKNNFNLANSLITKSCFDWWTTYFSKYDRALEEIKNSAIQTTLAAEDSPRRTLKRKVETPAPSIQPQKKIRQALARASRKVQSSNKSSSEESKPRVQNLLAASSDSDDDSETESPPLNQLLLPLPPSRSTHQNQPETEQQESHSPAQTVISAEPIQVIPPVSIGTQVVDMTQEQPSPLQTQNIDNSLIAPDSDSPTHVPETILSPKKSLSSDKNTEPLTPCGSEPPSEIPNMPFDTDLVGLVAFLN</sequence>
<dbReference type="Proteomes" id="UP000289738">
    <property type="component" value="Chromosome A07"/>
</dbReference>
<accession>A0A445C856</accession>
<organism evidence="2 3">
    <name type="scientific">Arachis hypogaea</name>
    <name type="common">Peanut</name>
    <dbReference type="NCBI Taxonomy" id="3818"/>
    <lineage>
        <taxon>Eukaryota</taxon>
        <taxon>Viridiplantae</taxon>
        <taxon>Streptophyta</taxon>
        <taxon>Embryophyta</taxon>
        <taxon>Tracheophyta</taxon>
        <taxon>Spermatophyta</taxon>
        <taxon>Magnoliopsida</taxon>
        <taxon>eudicotyledons</taxon>
        <taxon>Gunneridae</taxon>
        <taxon>Pentapetalae</taxon>
        <taxon>rosids</taxon>
        <taxon>fabids</taxon>
        <taxon>Fabales</taxon>
        <taxon>Fabaceae</taxon>
        <taxon>Papilionoideae</taxon>
        <taxon>50 kb inversion clade</taxon>
        <taxon>dalbergioids sensu lato</taxon>
        <taxon>Dalbergieae</taxon>
        <taxon>Pterocarpus clade</taxon>
        <taxon>Arachis</taxon>
    </lineage>
</organism>
<proteinExistence type="predicted"/>